<evidence type="ECO:0000313" key="2">
    <source>
        <dbReference type="EMBL" id="MFD1179513.1"/>
    </source>
</evidence>
<dbReference type="EMBL" id="JBHTLM010000033">
    <property type="protein sequence ID" value="MFD1179513.1"/>
    <property type="molecule type" value="Genomic_DNA"/>
</dbReference>
<dbReference type="RefSeq" id="WP_379321938.1">
    <property type="nucleotide sequence ID" value="NZ_JBHTLM010000033.1"/>
</dbReference>
<dbReference type="Proteomes" id="UP001597262">
    <property type="component" value="Unassembled WGS sequence"/>
</dbReference>
<evidence type="ECO:0000313" key="3">
    <source>
        <dbReference type="Proteomes" id="UP001597262"/>
    </source>
</evidence>
<organism evidence="2 3">
    <name type="scientific">Paenibacillus puldeungensis</name>
    <dbReference type="NCBI Taxonomy" id="696536"/>
    <lineage>
        <taxon>Bacteria</taxon>
        <taxon>Bacillati</taxon>
        <taxon>Bacillota</taxon>
        <taxon>Bacilli</taxon>
        <taxon>Bacillales</taxon>
        <taxon>Paenibacillaceae</taxon>
        <taxon>Paenibacillus</taxon>
    </lineage>
</organism>
<feature type="region of interest" description="Disordered" evidence="1">
    <location>
        <begin position="119"/>
        <end position="158"/>
    </location>
</feature>
<accession>A0ABW3S4K9</accession>
<sequence length="285" mass="33147">MKGAFQTSREIFENPIWQDIIKFRIFFFIVGNAVFAEEGVTIQGIHVKRGQFLRSYRNLINDLEYLDNRSLKKYSISVISKKIDQLVNEERLKIESTELGTLFTVVNYAEYQGFDRYKNTTENGARTEREHFENSPRTERERSENNNNKDNKDKKVKKEKIKDNTAFEDYTSNPVLLESLNSFYEYRKKSKKPMTDAAIKLLLNKLNDLASDDETKIDILNQSILNGWQGIFPIKDGDKGGRNFGVPKHERDFKPGYGGSDRKITSLDKTSNIREFSDEELARLI</sequence>
<reference evidence="3" key="1">
    <citation type="journal article" date="2019" name="Int. J. Syst. Evol. Microbiol.">
        <title>The Global Catalogue of Microorganisms (GCM) 10K type strain sequencing project: providing services to taxonomists for standard genome sequencing and annotation.</title>
        <authorList>
            <consortium name="The Broad Institute Genomics Platform"/>
            <consortium name="The Broad Institute Genome Sequencing Center for Infectious Disease"/>
            <person name="Wu L."/>
            <person name="Ma J."/>
        </authorList>
    </citation>
    <scope>NUCLEOTIDE SEQUENCE [LARGE SCALE GENOMIC DNA]</scope>
    <source>
        <strain evidence="3">CCUG 59189</strain>
    </source>
</reference>
<evidence type="ECO:0000256" key="1">
    <source>
        <dbReference type="SAM" id="MobiDB-lite"/>
    </source>
</evidence>
<comment type="caution">
    <text evidence="2">The sequence shown here is derived from an EMBL/GenBank/DDBJ whole genome shotgun (WGS) entry which is preliminary data.</text>
</comment>
<proteinExistence type="predicted"/>
<gene>
    <name evidence="2" type="ORF">ACFQ3W_24895</name>
</gene>
<name>A0ABW3S4K9_9BACL</name>
<keyword evidence="3" id="KW-1185">Reference proteome</keyword>
<protein>
    <submittedName>
        <fullName evidence="2">Uncharacterized protein</fullName>
    </submittedName>
</protein>
<feature type="compositionally biased region" description="Basic and acidic residues" evidence="1">
    <location>
        <begin position="119"/>
        <end position="153"/>
    </location>
</feature>